<keyword evidence="12" id="KW-1185">Reference proteome</keyword>
<protein>
    <recommendedName>
        <fullName evidence="3">mannosyl-glycoprotein endo-beta-N-acetylglucosaminidase</fullName>
        <ecNumber evidence="3">3.2.1.96</ecNumber>
    </recommendedName>
</protein>
<accession>W1PPA8</accession>
<dbReference type="Gramene" id="ERN09020">
    <property type="protein sequence ID" value="ERN09020"/>
    <property type="gene ID" value="AMTR_s00153p00087330"/>
</dbReference>
<evidence type="ECO:0000256" key="1">
    <source>
        <dbReference type="ARBA" id="ARBA00004514"/>
    </source>
</evidence>
<dbReference type="Pfam" id="PF03644">
    <property type="entry name" value="Glyco_hydro_85"/>
    <property type="match status" value="1"/>
</dbReference>
<evidence type="ECO:0000313" key="11">
    <source>
        <dbReference type="EMBL" id="ERN09020.1"/>
    </source>
</evidence>
<dbReference type="GO" id="GO:0006491">
    <property type="term" value="P:N-glycan processing"/>
    <property type="evidence" value="ECO:0000318"/>
    <property type="project" value="GO_Central"/>
</dbReference>
<name>W1PPA8_AMBTC</name>
<evidence type="ECO:0000256" key="3">
    <source>
        <dbReference type="ARBA" id="ARBA00012566"/>
    </source>
</evidence>
<dbReference type="AlphaFoldDB" id="W1PPA8"/>
<dbReference type="eggNOG" id="KOG2331">
    <property type="taxonomic scope" value="Eukaryota"/>
</dbReference>
<sequence length="734" mass="82002">MRPLLRYYAKKAFSLLKSLSSLISEALHRFAECPFEMAENRNSSPLAPPFDPKKPATPISFPIPNLEDLENRSYFESFHFPFNKSSVPLQKSSSGSLPRRPRILVCHDMDGGYLDDKWIQGGSNGDAYAIWHWHLIDVFVYFSHNLVTLPPPCWTNAAHTHGVKVLGTFITEWDEGRAVANTLLATPESSRMYADRLAEIAVELGFDGWLINMEVALDVKQIPNLKEFVDYLTRSMHSLAPGSLVIWYDSVTKDGILSWQNQLNDLNKPFFDLCDGIFVNYSWQEDYPKSSAAVAGSRNFDVYMGVDVFGRGTYGGGQWTTNVALEVAKKDAVSAAIFAPGWVYQTKQGPDFETAQNRWWGLIEKSWGICQNYPIQLPFFSNFDQGHGQHFFIEGQPVLADPWCNISSQGFQPLLEDGTGKRMQVFVNFKDPAYNGGGHITIEGNLEKNNTFLTRLFHGELTLSDLPIHVSYHVKTNGTSTLSMALQFSSTLKGRTTFLLTPVGTSIPNENSIGEDFLGFPPGFGKIKKLPITKTRVRVTDWTLYESTFNMDGYLLTDIHAVCHNGNPDDDWIIKDPNPSLSNEISEPNLELPSYSASLGRLSIKTTEQKPGFPPSSAWLFESEDISWTKTPDGIKTLSVKLIWRLKERSDLVFSRYNIYAEKLVRGIGEDHIGVGVAGAEEYLGFARVEAFYVSEMPVPQGIGALKFLLQVTGMDGACQEVADAPSLVLEVAE</sequence>
<dbReference type="GO" id="GO:0033925">
    <property type="term" value="F:mannosyl-glycoprotein endo-beta-N-acetylglucosaminidase activity"/>
    <property type="evidence" value="ECO:0000318"/>
    <property type="project" value="GO_Central"/>
</dbReference>
<dbReference type="EC" id="3.2.1.96" evidence="3"/>
<dbReference type="InterPro" id="IPR032979">
    <property type="entry name" value="ENGase"/>
</dbReference>
<feature type="domain" description="Cytosolic endo-beta-N-acetylglucosaminidase C-terminal" evidence="10">
    <location>
        <begin position="613"/>
        <end position="732"/>
    </location>
</feature>
<evidence type="ECO:0000256" key="2">
    <source>
        <dbReference type="ARBA" id="ARBA00007849"/>
    </source>
</evidence>
<evidence type="ECO:0000313" key="12">
    <source>
        <dbReference type="Proteomes" id="UP000017836"/>
    </source>
</evidence>
<comment type="function">
    <text evidence="8">Endoglycosidase that releases N-glycans from glycoproteins by cleaving the beta-1,4-glycosidic bond in the N,N'-diacetylchitobiose core. Involved in the production of high-mannose type N-glycans during plant development and fruit maturation.</text>
</comment>
<dbReference type="Gene3D" id="2.60.120.260">
    <property type="entry name" value="Galactose-binding domain-like"/>
    <property type="match status" value="1"/>
</dbReference>
<dbReference type="FunFam" id="3.20.20.80:FF:000043">
    <property type="entry name" value="cytosolic endo-beta-N-acetylglucosaminidase"/>
    <property type="match status" value="1"/>
</dbReference>
<gene>
    <name evidence="11" type="ORF">AMTR_s00153p00087330</name>
</gene>
<dbReference type="OrthoDB" id="284473at2759"/>
<evidence type="ECO:0000256" key="8">
    <source>
        <dbReference type="ARBA" id="ARBA00060018"/>
    </source>
</evidence>
<dbReference type="PANTHER" id="PTHR13246">
    <property type="entry name" value="ENDO BETA N-ACETYLGLUCOSAMINIDASE"/>
    <property type="match status" value="1"/>
</dbReference>
<dbReference type="CDD" id="cd06547">
    <property type="entry name" value="GH85_ENGase"/>
    <property type="match status" value="1"/>
</dbReference>
<keyword evidence="5" id="KW-0378">Hydrolase</keyword>
<evidence type="ECO:0000256" key="7">
    <source>
        <dbReference type="ARBA" id="ARBA00034414"/>
    </source>
</evidence>
<dbReference type="PANTHER" id="PTHR13246:SF1">
    <property type="entry name" value="CYTOSOLIC ENDO-BETA-N-ACETYLGLUCOSAMINIDASE"/>
    <property type="match status" value="1"/>
</dbReference>
<comment type="similarity">
    <text evidence="2">Belongs to the glycosyl hydrolase 85 family.</text>
</comment>
<evidence type="ECO:0000256" key="5">
    <source>
        <dbReference type="ARBA" id="ARBA00022801"/>
    </source>
</evidence>
<organism evidence="11 12">
    <name type="scientific">Amborella trichopoda</name>
    <dbReference type="NCBI Taxonomy" id="13333"/>
    <lineage>
        <taxon>Eukaryota</taxon>
        <taxon>Viridiplantae</taxon>
        <taxon>Streptophyta</taxon>
        <taxon>Embryophyta</taxon>
        <taxon>Tracheophyta</taxon>
        <taxon>Spermatophyta</taxon>
        <taxon>Magnoliopsida</taxon>
        <taxon>Amborellales</taxon>
        <taxon>Amborellaceae</taxon>
        <taxon>Amborella</taxon>
    </lineage>
</organism>
<comment type="catalytic activity">
    <reaction evidence="7">
        <text>an N(4)-(oligosaccharide-(1-&gt;3)-[oligosaccharide-(1-&gt;6)]-beta-D-Man-(1-&gt;4)-beta-D-GlcNAc-(1-&gt;4)-alpha-D-GlcNAc)-L-asparaginyl-[protein] + H2O = an oligosaccharide-(1-&gt;3)-[oligosaccharide-(1-&gt;6)]-beta-D-Man-(1-&gt;4)-D-GlcNAc + N(4)-(N-acetyl-beta-D-glucosaminyl)-L-asparaginyl-[protein]</text>
        <dbReference type="Rhea" id="RHEA:73067"/>
        <dbReference type="Rhea" id="RHEA-COMP:12603"/>
        <dbReference type="Rhea" id="RHEA-COMP:18176"/>
        <dbReference type="ChEBI" id="CHEBI:15377"/>
        <dbReference type="ChEBI" id="CHEBI:132248"/>
        <dbReference type="ChEBI" id="CHEBI:192714"/>
        <dbReference type="ChEBI" id="CHEBI:192715"/>
        <dbReference type="EC" id="3.2.1.96"/>
    </reaction>
</comment>
<dbReference type="OMA" id="WGVLQSY"/>
<dbReference type="STRING" id="13333.W1PPA8"/>
<reference evidence="12" key="1">
    <citation type="journal article" date="2013" name="Science">
        <title>The Amborella genome and the evolution of flowering plants.</title>
        <authorList>
            <consortium name="Amborella Genome Project"/>
        </authorList>
    </citation>
    <scope>NUCLEOTIDE SEQUENCE [LARGE SCALE GENOMIC DNA]</scope>
</reference>
<dbReference type="Pfam" id="PF25529">
    <property type="entry name" value="Ig_ENGASE1_C"/>
    <property type="match status" value="1"/>
</dbReference>
<evidence type="ECO:0000256" key="6">
    <source>
        <dbReference type="ARBA" id="ARBA00023295"/>
    </source>
</evidence>
<keyword evidence="4" id="KW-0963">Cytoplasm</keyword>
<dbReference type="Gene3D" id="3.20.20.80">
    <property type="entry name" value="Glycosidases"/>
    <property type="match status" value="1"/>
</dbReference>
<dbReference type="InterPro" id="IPR057882">
    <property type="entry name" value="ENGase_C"/>
</dbReference>
<dbReference type="EMBL" id="KI393119">
    <property type="protein sequence ID" value="ERN09020.1"/>
    <property type="molecule type" value="Genomic_DNA"/>
</dbReference>
<evidence type="ECO:0000256" key="4">
    <source>
        <dbReference type="ARBA" id="ARBA00022490"/>
    </source>
</evidence>
<dbReference type="GO" id="GO:0005829">
    <property type="term" value="C:cytosol"/>
    <property type="evidence" value="ECO:0007669"/>
    <property type="project" value="UniProtKB-SubCell"/>
</dbReference>
<feature type="domain" description="Cytosolic endo-beta-N-acetylglucosaminidase TIM barrel" evidence="9">
    <location>
        <begin position="113"/>
        <end position="391"/>
    </location>
</feature>
<proteinExistence type="inferred from homology"/>
<keyword evidence="6" id="KW-0326">Glycosidase</keyword>
<dbReference type="HOGENOM" id="CLU_015297_1_0_1"/>
<dbReference type="InterPro" id="IPR005201">
    <property type="entry name" value="TIM_ENGase"/>
</dbReference>
<evidence type="ECO:0000259" key="10">
    <source>
        <dbReference type="Pfam" id="PF25529"/>
    </source>
</evidence>
<comment type="subcellular location">
    <subcellularLocation>
        <location evidence="1">Cytoplasm</location>
        <location evidence="1">Cytosol</location>
    </subcellularLocation>
</comment>
<evidence type="ECO:0000259" key="9">
    <source>
        <dbReference type="Pfam" id="PF03644"/>
    </source>
</evidence>
<dbReference type="Proteomes" id="UP000017836">
    <property type="component" value="Unassembled WGS sequence"/>
</dbReference>